<protein>
    <submittedName>
        <fullName evidence="2">Uncharacterized protein</fullName>
    </submittedName>
</protein>
<dbReference type="WBParaSite" id="nRc.2.0.1.t03063-RA">
    <property type="protein sequence ID" value="nRc.2.0.1.t03063-RA"/>
    <property type="gene ID" value="nRc.2.0.1.g03063"/>
</dbReference>
<sequence>MVHPMFSPCFLEQKHSEQGWGPNLCKKCNPEEGLCKIVHSKIPNIQKIMALYAGNLFIRFAASLKFMKYR</sequence>
<accession>A0A915HM68</accession>
<dbReference type="AlphaFoldDB" id="A0A915HM68"/>
<evidence type="ECO:0000313" key="1">
    <source>
        <dbReference type="Proteomes" id="UP000887565"/>
    </source>
</evidence>
<evidence type="ECO:0000313" key="2">
    <source>
        <dbReference type="WBParaSite" id="nRc.2.0.1.t03063-RA"/>
    </source>
</evidence>
<proteinExistence type="predicted"/>
<keyword evidence="1" id="KW-1185">Reference proteome</keyword>
<dbReference type="Proteomes" id="UP000887565">
    <property type="component" value="Unplaced"/>
</dbReference>
<organism evidence="1 2">
    <name type="scientific">Romanomermis culicivorax</name>
    <name type="common">Nematode worm</name>
    <dbReference type="NCBI Taxonomy" id="13658"/>
    <lineage>
        <taxon>Eukaryota</taxon>
        <taxon>Metazoa</taxon>
        <taxon>Ecdysozoa</taxon>
        <taxon>Nematoda</taxon>
        <taxon>Enoplea</taxon>
        <taxon>Dorylaimia</taxon>
        <taxon>Mermithida</taxon>
        <taxon>Mermithoidea</taxon>
        <taxon>Mermithidae</taxon>
        <taxon>Romanomermis</taxon>
    </lineage>
</organism>
<reference evidence="2" key="1">
    <citation type="submission" date="2022-11" db="UniProtKB">
        <authorList>
            <consortium name="WormBaseParasite"/>
        </authorList>
    </citation>
    <scope>IDENTIFICATION</scope>
</reference>
<name>A0A915HM68_ROMCU</name>